<gene>
    <name evidence="10" type="ORF">A6035_00735</name>
</gene>
<dbReference type="InterPro" id="IPR039421">
    <property type="entry name" value="Type_1_exporter"/>
</dbReference>
<evidence type="ECO:0000259" key="8">
    <source>
        <dbReference type="PROSITE" id="PS50893"/>
    </source>
</evidence>
<dbReference type="GO" id="GO:0005886">
    <property type="term" value="C:plasma membrane"/>
    <property type="evidence" value="ECO:0007669"/>
    <property type="project" value="UniProtKB-SubCell"/>
</dbReference>
<evidence type="ECO:0000256" key="6">
    <source>
        <dbReference type="ARBA" id="ARBA00023136"/>
    </source>
</evidence>
<dbReference type="OrthoDB" id="9806127at2"/>
<comment type="subcellular location">
    <subcellularLocation>
        <location evidence="1">Cell membrane</location>
        <topology evidence="1">Multi-pass membrane protein</topology>
    </subcellularLocation>
</comment>
<dbReference type="SUPFAM" id="SSF90123">
    <property type="entry name" value="ABC transporter transmembrane region"/>
    <property type="match status" value="1"/>
</dbReference>
<feature type="transmembrane region" description="Helical" evidence="7">
    <location>
        <begin position="45"/>
        <end position="67"/>
    </location>
</feature>
<keyword evidence="3" id="KW-0547">Nucleotide-binding</keyword>
<dbReference type="AlphaFoldDB" id="A0A2S1R3T3"/>
<proteinExistence type="predicted"/>
<protein>
    <submittedName>
        <fullName evidence="10">ABC transporter permease</fullName>
    </submittedName>
</protein>
<keyword evidence="11" id="KW-1185">Reference proteome</keyword>
<dbReference type="EMBL" id="CP015449">
    <property type="protein sequence ID" value="AWH90949.1"/>
    <property type="molecule type" value="Genomic_DNA"/>
</dbReference>
<dbReference type="Gene3D" id="1.20.1560.10">
    <property type="entry name" value="ABC transporter type 1, transmembrane domain"/>
    <property type="match status" value="1"/>
</dbReference>
<dbReference type="SUPFAM" id="SSF52540">
    <property type="entry name" value="P-loop containing nucleoside triphosphate hydrolases"/>
    <property type="match status" value="1"/>
</dbReference>
<dbReference type="Proteomes" id="UP000244928">
    <property type="component" value="Chromosome"/>
</dbReference>
<organism evidence="10 11">
    <name type="scientific">Dietzia lutea</name>
    <dbReference type="NCBI Taxonomy" id="546160"/>
    <lineage>
        <taxon>Bacteria</taxon>
        <taxon>Bacillati</taxon>
        <taxon>Actinomycetota</taxon>
        <taxon>Actinomycetes</taxon>
        <taxon>Mycobacteriales</taxon>
        <taxon>Dietziaceae</taxon>
        <taxon>Dietzia</taxon>
    </lineage>
</organism>
<evidence type="ECO:0000256" key="4">
    <source>
        <dbReference type="ARBA" id="ARBA00022840"/>
    </source>
</evidence>
<feature type="transmembrane region" description="Helical" evidence="7">
    <location>
        <begin position="126"/>
        <end position="145"/>
    </location>
</feature>
<evidence type="ECO:0000259" key="9">
    <source>
        <dbReference type="PROSITE" id="PS50929"/>
    </source>
</evidence>
<dbReference type="PANTHER" id="PTHR43394">
    <property type="entry name" value="ATP-DEPENDENT PERMEASE MDL1, MITOCHONDRIAL"/>
    <property type="match status" value="1"/>
</dbReference>
<dbReference type="Pfam" id="PF00005">
    <property type="entry name" value="ABC_tran"/>
    <property type="match status" value="1"/>
</dbReference>
<keyword evidence="6 7" id="KW-0472">Membrane</keyword>
<dbReference type="SMART" id="SM00382">
    <property type="entry name" value="AAA"/>
    <property type="match status" value="1"/>
</dbReference>
<dbReference type="CDD" id="cd18551">
    <property type="entry name" value="ABC_6TM_LmrA_like"/>
    <property type="match status" value="1"/>
</dbReference>
<dbReference type="InterPro" id="IPR017871">
    <property type="entry name" value="ABC_transporter-like_CS"/>
</dbReference>
<evidence type="ECO:0000256" key="5">
    <source>
        <dbReference type="ARBA" id="ARBA00022989"/>
    </source>
</evidence>
<evidence type="ECO:0000256" key="2">
    <source>
        <dbReference type="ARBA" id="ARBA00022692"/>
    </source>
</evidence>
<evidence type="ECO:0000313" key="10">
    <source>
        <dbReference type="EMBL" id="AWH90949.1"/>
    </source>
</evidence>
<reference evidence="10 11" key="1">
    <citation type="submission" date="2016-04" db="EMBL/GenBank/DDBJ databases">
        <title>Complete genome sequence of Dietzia lutea YIM 80766T, a strain isolated from desert soil in Egypt.</title>
        <authorList>
            <person name="Zhao J."/>
            <person name="Hu B."/>
            <person name="Geng S."/>
            <person name="Nie Y."/>
            <person name="Tang Y."/>
        </authorList>
    </citation>
    <scope>NUCLEOTIDE SEQUENCE [LARGE SCALE GENOMIC DNA]</scope>
    <source>
        <strain evidence="10 11">YIM 80766</strain>
    </source>
</reference>
<evidence type="ECO:0000256" key="7">
    <source>
        <dbReference type="SAM" id="Phobius"/>
    </source>
</evidence>
<keyword evidence="4" id="KW-0067">ATP-binding</keyword>
<feature type="transmembrane region" description="Helical" evidence="7">
    <location>
        <begin position="232"/>
        <end position="258"/>
    </location>
</feature>
<dbReference type="PROSITE" id="PS50929">
    <property type="entry name" value="ABC_TM1F"/>
    <property type="match status" value="1"/>
</dbReference>
<feature type="domain" description="ABC transmembrane type-1" evidence="9">
    <location>
        <begin position="14"/>
        <end position="293"/>
    </location>
</feature>
<dbReference type="GO" id="GO:0016887">
    <property type="term" value="F:ATP hydrolysis activity"/>
    <property type="evidence" value="ECO:0007669"/>
    <property type="project" value="InterPro"/>
</dbReference>
<dbReference type="InterPro" id="IPR003439">
    <property type="entry name" value="ABC_transporter-like_ATP-bd"/>
</dbReference>
<evidence type="ECO:0000256" key="1">
    <source>
        <dbReference type="ARBA" id="ARBA00004651"/>
    </source>
</evidence>
<name>A0A2S1R3T3_9ACTN</name>
<evidence type="ECO:0000256" key="3">
    <source>
        <dbReference type="ARBA" id="ARBA00022741"/>
    </source>
</evidence>
<evidence type="ECO:0000313" key="11">
    <source>
        <dbReference type="Proteomes" id="UP000244928"/>
    </source>
</evidence>
<dbReference type="GO" id="GO:0015421">
    <property type="term" value="F:ABC-type oligopeptide transporter activity"/>
    <property type="evidence" value="ECO:0007669"/>
    <property type="project" value="TreeGrafter"/>
</dbReference>
<dbReference type="PANTHER" id="PTHR43394:SF1">
    <property type="entry name" value="ATP-BINDING CASSETTE SUB-FAMILY B MEMBER 10, MITOCHONDRIAL"/>
    <property type="match status" value="1"/>
</dbReference>
<feature type="transmembrane region" description="Helical" evidence="7">
    <location>
        <begin position="151"/>
        <end position="173"/>
    </location>
</feature>
<dbReference type="InterPro" id="IPR003593">
    <property type="entry name" value="AAA+_ATPase"/>
</dbReference>
<accession>A0A2S1R3T3</accession>
<dbReference type="GO" id="GO:0005524">
    <property type="term" value="F:ATP binding"/>
    <property type="evidence" value="ECO:0007669"/>
    <property type="project" value="UniProtKB-KW"/>
</dbReference>
<sequence>MLWSFARPHRRTLLGAVILGLFASSSELATPMVTKWVLDTVSGDGGLLAPVLVLAGLLVVGAVIRIWQAIILGTLAEDIVLGARRLLITRFLRAKVIPLLRRPSGELVTRVTSDSVLLREAASSSLVGLVNGVVMLAGTLVLMAVLDLLLFGVTIASVLVVSVLFALLLPGIATAQQRAQKALGDLGSELEETLRAIKTVKVVGAEDQQSEKLDVDARSARDHGVDAVRREAVAWTIAWTGVQGAIIVILAIGAVRVAGGDMEVSTLVAFLLYAFALMGPITELSENMTTLQAGIAAAGRIRETESIEIEDHRRLGPTPAGRGRALSSVRARYSPDDPWAIDGVSLDIPARGHVAVVGPSGAGKTSVMSAILGFLDAEQGTLTVGDQHYHDLSPQQVRARLAYVEQDAPVVPGTIRDNLMFANPHADQRLLAAILDELDLAPLITDLPKGLDTTLSNTSVSGGQRQRIALARALLAEPDLLLLDEATAQVDGITEAAVHRAIKFQARRGAVLTIAHRLSTVVDADQIVVMEHGRISARGTHGQLLDASPLYREMVAALSLGV</sequence>
<dbReference type="Pfam" id="PF00664">
    <property type="entry name" value="ABC_membrane"/>
    <property type="match status" value="1"/>
</dbReference>
<keyword evidence="5 7" id="KW-1133">Transmembrane helix</keyword>
<dbReference type="InterPro" id="IPR027417">
    <property type="entry name" value="P-loop_NTPase"/>
</dbReference>
<dbReference type="PROSITE" id="PS00211">
    <property type="entry name" value="ABC_TRANSPORTER_1"/>
    <property type="match status" value="1"/>
</dbReference>
<dbReference type="InterPro" id="IPR011527">
    <property type="entry name" value="ABC1_TM_dom"/>
</dbReference>
<dbReference type="Gene3D" id="3.40.50.300">
    <property type="entry name" value="P-loop containing nucleotide triphosphate hydrolases"/>
    <property type="match status" value="1"/>
</dbReference>
<dbReference type="PROSITE" id="PS50893">
    <property type="entry name" value="ABC_TRANSPORTER_2"/>
    <property type="match status" value="1"/>
</dbReference>
<keyword evidence="2 7" id="KW-0812">Transmembrane</keyword>
<feature type="domain" description="ABC transporter" evidence="8">
    <location>
        <begin position="326"/>
        <end position="557"/>
    </location>
</feature>
<dbReference type="InterPro" id="IPR036640">
    <property type="entry name" value="ABC1_TM_sf"/>
</dbReference>
<dbReference type="KEGG" id="dlu:A6035_00735"/>